<dbReference type="PRINTS" id="PR01217">
    <property type="entry name" value="PRICHEXTENSN"/>
</dbReference>
<dbReference type="Pfam" id="PF23030">
    <property type="entry name" value="SCAF11-like_C"/>
    <property type="match status" value="1"/>
</dbReference>
<feature type="compositionally biased region" description="Pro residues" evidence="1">
    <location>
        <begin position="509"/>
        <end position="519"/>
    </location>
</feature>
<protein>
    <submittedName>
        <fullName evidence="3">PHD and RING finger domain-containing protein 1</fullName>
    </submittedName>
</protein>
<name>A0ABR4QRH5_9CEST</name>
<proteinExistence type="predicted"/>
<feature type="compositionally biased region" description="Polar residues" evidence="1">
    <location>
        <begin position="484"/>
        <end position="500"/>
    </location>
</feature>
<feature type="compositionally biased region" description="Basic and acidic residues" evidence="1">
    <location>
        <begin position="261"/>
        <end position="272"/>
    </location>
</feature>
<accession>A0ABR4QRH5</accession>
<feature type="compositionally biased region" description="Basic residues" evidence="1">
    <location>
        <begin position="181"/>
        <end position="259"/>
    </location>
</feature>
<dbReference type="InterPro" id="IPR057031">
    <property type="entry name" value="SFR19-like_C"/>
</dbReference>
<evidence type="ECO:0000259" key="2">
    <source>
        <dbReference type="Pfam" id="PF23030"/>
    </source>
</evidence>
<sequence>MDVYSPSHPTDQDADCEIPPSSFEIAGENVEIGIASSRFLGHAVSGTGSTSLTKASCLLKSPDLSPTLSTSSNVPSDVLTAVQDVSTVEKIGTPEAGTSKKDDTAKEVDNSEVNPGSSSLKDASKLSNGDQSSRGSARDYGDQKETSLRNRDQKTGGHCSHKDKSPASHKGPGRSSVSKSSHYRSRSPRRRHGSRSSRRRSSSHSRYRSSHNRRRSRSRSRDRHRRRSRSALRSRHDHRRRDSHRDRRTRSRSHSRQNKIHGNESRGLHKDQSACVVAPAPLSLANSTVPTVLPTSENMKKSEPVDNQYDMDETSTPDISENHLPVTREMSENVSFVFQNHPPPPLTSAPSFFEWKQKSQNPPTFDQSSRSSTLQHLQTSLVRDAFHHQSRPGGYDGNYQARRMSSAVVRELPPNLMSQRPAFNPTYVNRFPGAPPAQFMAINGMLNPLLPFGGILGQPPPPPPPPPSLPPNLSYAAPPPQFMQHVNTNSSLPLQQQPNTEVRPRPALTSPPPPPPPPSQSNLLETLMSKVGLPTDGIAALSSTPSGGAISMSAIPLPEPVDDKSPMKKINKLLNSAANTLLNQLNVPVSTNGSPPPPPPPLPMTCRAAGKSDSYRSPAKSSMPPLPTISGIVGGAEIPSSNGGGPTDERKHKQRLEYNIQEMLARRRRSEFSSTREWQERIALEVKSFIKPFYAAGKVSKEDCRTVLKKSVNKVSTSISLTVSQISRSSCTSINTKKIGEFVKLYLRKYYKYRKWQARQQKLHSESAAKEPPVQ</sequence>
<feature type="compositionally biased region" description="Polar residues" evidence="1">
    <location>
        <begin position="111"/>
        <end position="135"/>
    </location>
</feature>
<comment type="caution">
    <text evidence="3">The sequence shown here is derived from an EMBL/GenBank/DDBJ whole genome shotgun (WGS) entry which is preliminary data.</text>
</comment>
<reference evidence="3 4" key="1">
    <citation type="journal article" date="2022" name="Front. Cell. Infect. Microbiol.">
        <title>The Genomes of Two Strains of Taenia crassiceps the Animal Model for the Study of Human Cysticercosis.</title>
        <authorList>
            <person name="Bobes R.J."/>
            <person name="Estrada K."/>
            <person name="Rios-Valencia D.G."/>
            <person name="Calderon-Gallegos A."/>
            <person name="de la Torre P."/>
            <person name="Carrero J.C."/>
            <person name="Sanchez-Flores A."/>
            <person name="Laclette J.P."/>
        </authorList>
    </citation>
    <scope>NUCLEOTIDE SEQUENCE [LARGE SCALE GENOMIC DNA]</scope>
    <source>
        <strain evidence="3">WFUcys</strain>
    </source>
</reference>
<feature type="compositionally biased region" description="Basic and acidic residues" evidence="1">
    <location>
        <begin position="98"/>
        <end position="109"/>
    </location>
</feature>
<feature type="region of interest" description="Disordered" evidence="1">
    <location>
        <begin position="1"/>
        <end position="20"/>
    </location>
</feature>
<feature type="compositionally biased region" description="Pro residues" evidence="1">
    <location>
        <begin position="458"/>
        <end position="470"/>
    </location>
</feature>
<feature type="compositionally biased region" description="Pro residues" evidence="1">
    <location>
        <begin position="594"/>
        <end position="603"/>
    </location>
</feature>
<dbReference type="Proteomes" id="UP001651158">
    <property type="component" value="Unassembled WGS sequence"/>
</dbReference>
<feature type="region of interest" description="Disordered" evidence="1">
    <location>
        <begin position="294"/>
        <end position="319"/>
    </location>
</feature>
<evidence type="ECO:0000256" key="1">
    <source>
        <dbReference type="SAM" id="MobiDB-lite"/>
    </source>
</evidence>
<feature type="region of interest" description="Disordered" evidence="1">
    <location>
        <begin position="590"/>
        <end position="630"/>
    </location>
</feature>
<feature type="region of interest" description="Disordered" evidence="1">
    <location>
        <begin position="454"/>
        <end position="523"/>
    </location>
</feature>
<evidence type="ECO:0000313" key="4">
    <source>
        <dbReference type="Proteomes" id="UP001651158"/>
    </source>
</evidence>
<dbReference type="EMBL" id="JAKROA010000001">
    <property type="protein sequence ID" value="KAL5111698.1"/>
    <property type="molecule type" value="Genomic_DNA"/>
</dbReference>
<feature type="compositionally biased region" description="Basic and acidic residues" evidence="1">
    <location>
        <begin position="136"/>
        <end position="166"/>
    </location>
</feature>
<evidence type="ECO:0000313" key="3">
    <source>
        <dbReference type="EMBL" id="KAL5111698.1"/>
    </source>
</evidence>
<gene>
    <name evidence="3" type="ORF">TcWFU_003098</name>
</gene>
<feature type="domain" description="SFR19-like C-terminal" evidence="2">
    <location>
        <begin position="667"/>
        <end position="761"/>
    </location>
</feature>
<feature type="region of interest" description="Disordered" evidence="1">
    <location>
        <begin position="84"/>
        <end position="272"/>
    </location>
</feature>
<organism evidence="3 4">
    <name type="scientific">Taenia crassiceps</name>
    <dbReference type="NCBI Taxonomy" id="6207"/>
    <lineage>
        <taxon>Eukaryota</taxon>
        <taxon>Metazoa</taxon>
        <taxon>Spiralia</taxon>
        <taxon>Lophotrochozoa</taxon>
        <taxon>Platyhelminthes</taxon>
        <taxon>Cestoda</taxon>
        <taxon>Eucestoda</taxon>
        <taxon>Cyclophyllidea</taxon>
        <taxon>Taeniidae</taxon>
        <taxon>Taenia</taxon>
    </lineage>
</organism>
<keyword evidence="4" id="KW-1185">Reference proteome</keyword>